<evidence type="ECO:0000256" key="1">
    <source>
        <dbReference type="PROSITE-ProRule" id="PRU00285"/>
    </source>
</evidence>
<dbReference type="CDD" id="cd06464">
    <property type="entry name" value="ACD_sHsps-like"/>
    <property type="match status" value="1"/>
</dbReference>
<dbReference type="InterPro" id="IPR031107">
    <property type="entry name" value="Small_HSP"/>
</dbReference>
<accession>A0A7C6A8N9</accession>
<organism evidence="5">
    <name type="scientific">candidate division WOR-3 bacterium</name>
    <dbReference type="NCBI Taxonomy" id="2052148"/>
    <lineage>
        <taxon>Bacteria</taxon>
        <taxon>Bacteria division WOR-3</taxon>
    </lineage>
</organism>
<name>A0A7C6A8N9_UNCW3</name>
<comment type="similarity">
    <text evidence="1 2">Belongs to the small heat shock protein (HSP20) family.</text>
</comment>
<dbReference type="InterPro" id="IPR007052">
    <property type="entry name" value="CS_dom"/>
</dbReference>
<dbReference type="SUPFAM" id="SSF49764">
    <property type="entry name" value="HSP20-like chaperones"/>
    <property type="match status" value="1"/>
</dbReference>
<comment type="caution">
    <text evidence="5">The sequence shown here is derived from an EMBL/GenBank/DDBJ whole genome shotgun (WGS) entry which is preliminary data.</text>
</comment>
<dbReference type="EMBL" id="DTLI01000040">
    <property type="protein sequence ID" value="HHS51573.1"/>
    <property type="molecule type" value="Genomic_DNA"/>
</dbReference>
<evidence type="ECO:0000313" key="5">
    <source>
        <dbReference type="EMBL" id="HHS51573.1"/>
    </source>
</evidence>
<reference evidence="5" key="1">
    <citation type="journal article" date="2020" name="mSystems">
        <title>Genome- and Community-Level Interaction Insights into Carbon Utilization and Element Cycling Functions of Hydrothermarchaeota in Hydrothermal Sediment.</title>
        <authorList>
            <person name="Zhou Z."/>
            <person name="Liu Y."/>
            <person name="Xu W."/>
            <person name="Pan J."/>
            <person name="Luo Z.H."/>
            <person name="Li M."/>
        </authorList>
    </citation>
    <scope>NUCLEOTIDE SEQUENCE [LARGE SCALE GENOMIC DNA]</scope>
    <source>
        <strain evidence="5">SpSt-876</strain>
    </source>
</reference>
<evidence type="ECO:0000259" key="3">
    <source>
        <dbReference type="PROSITE" id="PS01031"/>
    </source>
</evidence>
<dbReference type="Gene3D" id="2.60.40.790">
    <property type="match status" value="1"/>
</dbReference>
<evidence type="ECO:0000256" key="2">
    <source>
        <dbReference type="RuleBase" id="RU003616"/>
    </source>
</evidence>
<dbReference type="PANTHER" id="PTHR11527">
    <property type="entry name" value="HEAT-SHOCK PROTEIN 20 FAMILY MEMBER"/>
    <property type="match status" value="1"/>
</dbReference>
<protein>
    <submittedName>
        <fullName evidence="5">Hsp20/alpha crystallin family protein</fullName>
    </submittedName>
</protein>
<feature type="domain" description="SHSP" evidence="3">
    <location>
        <begin position="44"/>
        <end position="157"/>
    </location>
</feature>
<dbReference type="PROSITE" id="PS51203">
    <property type="entry name" value="CS"/>
    <property type="match status" value="1"/>
</dbReference>
<dbReference type="PROSITE" id="PS01031">
    <property type="entry name" value="SHSP"/>
    <property type="match status" value="1"/>
</dbReference>
<sequence>MRKKKGGMNMPKDIIKWDPFREFATLRTEMERLFDSMLGRYPRERVEGLWAPLVDVEETKDNVIVRVELPGMKKEDIKVTLMNNVLTVSGERKHASEEKGRTYYRIERSYGKFQRTLELPSEVVADKAKATYKDGILELTIPKSEKAKEKEIAIEVS</sequence>
<feature type="domain" description="CS" evidence="4">
    <location>
        <begin position="49"/>
        <end position="157"/>
    </location>
</feature>
<evidence type="ECO:0000259" key="4">
    <source>
        <dbReference type="PROSITE" id="PS51203"/>
    </source>
</evidence>
<gene>
    <name evidence="5" type="ORF">ENW73_01730</name>
</gene>
<dbReference type="AlphaFoldDB" id="A0A7C6A8N9"/>
<dbReference type="InterPro" id="IPR002068">
    <property type="entry name" value="A-crystallin/Hsp20_dom"/>
</dbReference>
<dbReference type="Pfam" id="PF00011">
    <property type="entry name" value="HSP20"/>
    <property type="match status" value="1"/>
</dbReference>
<proteinExistence type="inferred from homology"/>
<dbReference type="InterPro" id="IPR008978">
    <property type="entry name" value="HSP20-like_chaperone"/>
</dbReference>